<name>A0A1Q5PZK5_9ACTO</name>
<feature type="region of interest" description="Disordered" evidence="1">
    <location>
        <begin position="83"/>
        <end position="104"/>
    </location>
</feature>
<dbReference type="OrthoDB" id="5195569at2"/>
<keyword evidence="3" id="KW-1185">Reference proteome</keyword>
<dbReference type="AlphaFoldDB" id="A0A1Q5PZK5"/>
<comment type="caution">
    <text evidence="2">The sequence shown here is derived from an EMBL/GenBank/DDBJ whole genome shotgun (WGS) entry which is preliminary data.</text>
</comment>
<dbReference type="Proteomes" id="UP000185612">
    <property type="component" value="Unassembled WGS sequence"/>
</dbReference>
<protein>
    <recommendedName>
        <fullName evidence="4">WXG100 family type VII secretion target</fullName>
    </recommendedName>
</protein>
<dbReference type="EMBL" id="MQVS01000001">
    <property type="protein sequence ID" value="OKL52859.1"/>
    <property type="molecule type" value="Genomic_DNA"/>
</dbReference>
<sequence>MVVDVPAIQQLGTDLASVASEFESANTESETIAGAVGHTDLSATVRGFAHDWDDRRAKFTEAMKALAEAATAVAQTWKDFDQQGADVLNGEGEGAGSPDAPQAV</sequence>
<evidence type="ECO:0000313" key="2">
    <source>
        <dbReference type="EMBL" id="OKL52859.1"/>
    </source>
</evidence>
<reference evidence="3" key="1">
    <citation type="submission" date="2016-12" db="EMBL/GenBank/DDBJ databases">
        <authorList>
            <person name="Meng X."/>
        </authorList>
    </citation>
    <scope>NUCLEOTIDE SEQUENCE [LARGE SCALE GENOMIC DNA]</scope>
    <source>
        <strain evidence="3">DSM 20732</strain>
    </source>
</reference>
<organism evidence="2 3">
    <name type="scientific">Buchananella hordeovulneris</name>
    <dbReference type="NCBI Taxonomy" id="52770"/>
    <lineage>
        <taxon>Bacteria</taxon>
        <taxon>Bacillati</taxon>
        <taxon>Actinomycetota</taxon>
        <taxon>Actinomycetes</taxon>
        <taxon>Actinomycetales</taxon>
        <taxon>Actinomycetaceae</taxon>
        <taxon>Buchananella</taxon>
    </lineage>
</organism>
<evidence type="ECO:0000256" key="1">
    <source>
        <dbReference type="SAM" id="MobiDB-lite"/>
    </source>
</evidence>
<gene>
    <name evidence="2" type="ORF">BSZ40_00095</name>
</gene>
<dbReference type="InParanoid" id="A0A1Q5PZK5"/>
<accession>A0A1Q5PZK5</accession>
<evidence type="ECO:0008006" key="4">
    <source>
        <dbReference type="Google" id="ProtNLM"/>
    </source>
</evidence>
<evidence type="ECO:0000313" key="3">
    <source>
        <dbReference type="Proteomes" id="UP000185612"/>
    </source>
</evidence>
<proteinExistence type="predicted"/>
<dbReference type="STRING" id="52770.BSZ40_00095"/>